<keyword evidence="4" id="KW-1185">Reference proteome</keyword>
<dbReference type="EMBL" id="CP042326">
    <property type="protein sequence ID" value="QDZ39201.1"/>
    <property type="molecule type" value="Genomic_DNA"/>
</dbReference>
<feature type="transmembrane region" description="Helical" evidence="2">
    <location>
        <begin position="17"/>
        <end position="35"/>
    </location>
</feature>
<proteinExistence type="predicted"/>
<feature type="region of interest" description="Disordered" evidence="1">
    <location>
        <begin position="66"/>
        <end position="101"/>
    </location>
</feature>
<dbReference type="OrthoDB" id="465742at2"/>
<reference evidence="3" key="1">
    <citation type="submission" date="2019-08" db="EMBL/GenBank/DDBJ databases">
        <title>Carotenoids and Carotenoid Binding Proteins in the Halophilic Cyanobacterium Euhalothece sp. ZM00.</title>
        <authorList>
            <person name="Cho S.M."/>
            <person name="Song J.Y."/>
            <person name="Park Y.-I."/>
        </authorList>
    </citation>
    <scope>NUCLEOTIDE SEQUENCE [LARGE SCALE GENOMIC DNA]</scope>
    <source>
        <strain evidence="3">Z-M001</strain>
    </source>
</reference>
<dbReference type="Proteomes" id="UP000318453">
    <property type="component" value="Chromosome"/>
</dbReference>
<gene>
    <name evidence="3" type="ORF">FRE64_04195</name>
</gene>
<evidence type="ECO:0000313" key="4">
    <source>
        <dbReference type="Proteomes" id="UP000318453"/>
    </source>
</evidence>
<sequence length="101" mass="11475">MNIVLPRLITRAYRQEPISAFVFTVGCVNALIGGFGERWSLLSLGLLVGTSAIALRWWQNYQRRSVSEAKRSTRYLTGSDSPPPLPPLQKIQPPSHRRQHY</sequence>
<keyword evidence="2" id="KW-0812">Transmembrane</keyword>
<dbReference type="PROSITE" id="PS51257">
    <property type="entry name" value="PROKAR_LIPOPROTEIN"/>
    <property type="match status" value="1"/>
</dbReference>
<keyword evidence="2" id="KW-1133">Transmembrane helix</keyword>
<protein>
    <submittedName>
        <fullName evidence="3">Uncharacterized protein</fullName>
    </submittedName>
</protein>
<dbReference type="AlphaFoldDB" id="A0A5B8NL08"/>
<evidence type="ECO:0000256" key="2">
    <source>
        <dbReference type="SAM" id="Phobius"/>
    </source>
</evidence>
<evidence type="ECO:0000313" key="3">
    <source>
        <dbReference type="EMBL" id="QDZ39201.1"/>
    </source>
</evidence>
<name>A0A5B8NL08_9CHRO</name>
<evidence type="ECO:0000256" key="1">
    <source>
        <dbReference type="SAM" id="MobiDB-lite"/>
    </source>
</evidence>
<dbReference type="KEGG" id="enn:FRE64_04195"/>
<feature type="transmembrane region" description="Helical" evidence="2">
    <location>
        <begin position="41"/>
        <end position="58"/>
    </location>
</feature>
<dbReference type="RefSeq" id="WP_146294807.1">
    <property type="nucleotide sequence ID" value="NZ_CP042326.1"/>
</dbReference>
<accession>A0A5B8NL08</accession>
<organism evidence="3 4">
    <name type="scientific">Euhalothece natronophila Z-M001</name>
    <dbReference type="NCBI Taxonomy" id="522448"/>
    <lineage>
        <taxon>Bacteria</taxon>
        <taxon>Bacillati</taxon>
        <taxon>Cyanobacteriota</taxon>
        <taxon>Cyanophyceae</taxon>
        <taxon>Oscillatoriophycideae</taxon>
        <taxon>Chroococcales</taxon>
        <taxon>Halothecacae</taxon>
        <taxon>Halothece cluster</taxon>
        <taxon>Euhalothece</taxon>
    </lineage>
</organism>
<keyword evidence="2" id="KW-0472">Membrane</keyword>